<evidence type="ECO:0000256" key="1">
    <source>
        <dbReference type="SAM" id="Phobius"/>
    </source>
</evidence>
<organism evidence="2 3">
    <name type="scientific">Leuconostoc mesenteroides subsp. cremoris ATCC 19254</name>
    <dbReference type="NCBI Taxonomy" id="586220"/>
    <lineage>
        <taxon>Bacteria</taxon>
        <taxon>Bacillati</taxon>
        <taxon>Bacillota</taxon>
        <taxon>Bacilli</taxon>
        <taxon>Lactobacillales</taxon>
        <taxon>Lactobacillaceae</taxon>
        <taxon>Leuconostoc</taxon>
    </lineage>
</organism>
<dbReference type="Proteomes" id="UP000004283">
    <property type="component" value="Unassembled WGS sequence"/>
</dbReference>
<gene>
    <name evidence="2" type="ORF">HMPREF0555_0855</name>
</gene>
<feature type="transmembrane region" description="Helical" evidence="1">
    <location>
        <begin position="205"/>
        <end position="228"/>
    </location>
</feature>
<feature type="transmembrane region" description="Helical" evidence="1">
    <location>
        <begin position="38"/>
        <end position="56"/>
    </location>
</feature>
<keyword evidence="1" id="KW-0812">Transmembrane</keyword>
<comment type="caution">
    <text evidence="2">The sequence shown here is derived from an EMBL/GenBank/DDBJ whole genome shotgun (WGS) entry which is preliminary data.</text>
</comment>
<dbReference type="RefSeq" id="WP_002815083.1">
    <property type="nucleotide sequence ID" value="NZ_GG693383.1"/>
</dbReference>
<name>C2KJN9_LEUMC</name>
<feature type="transmembrane region" description="Helical" evidence="1">
    <location>
        <begin position="234"/>
        <end position="255"/>
    </location>
</feature>
<dbReference type="AlphaFoldDB" id="C2KJN9"/>
<keyword evidence="1" id="KW-1133">Transmembrane helix</keyword>
<accession>C2KJN9</accession>
<feature type="transmembrane region" description="Helical" evidence="1">
    <location>
        <begin position="155"/>
        <end position="170"/>
    </location>
</feature>
<evidence type="ECO:0000313" key="2">
    <source>
        <dbReference type="EMBL" id="EEJ42568.1"/>
    </source>
</evidence>
<dbReference type="HOGENOM" id="CLU_959083_0_0_9"/>
<reference evidence="2 3" key="1">
    <citation type="submission" date="2009-04" db="EMBL/GenBank/DDBJ databases">
        <authorList>
            <person name="Qin X."/>
            <person name="Bachman B."/>
            <person name="Battles P."/>
            <person name="Bell A."/>
            <person name="Bess C."/>
            <person name="Bickham C."/>
            <person name="Chaboub L."/>
            <person name="Chen D."/>
            <person name="Coyle M."/>
            <person name="Deiros D.R."/>
            <person name="Dinh H."/>
            <person name="Forbes L."/>
            <person name="Fowler G."/>
            <person name="Francisco L."/>
            <person name="Fu Q."/>
            <person name="Gubbala S."/>
            <person name="Hale W."/>
            <person name="Han Y."/>
            <person name="Hemphill L."/>
            <person name="Highlander S.K."/>
            <person name="Hirani K."/>
            <person name="Hogues M."/>
            <person name="Jackson L."/>
            <person name="Jakkamsetti A."/>
            <person name="Javaid M."/>
            <person name="Jiang H."/>
            <person name="Korchina V."/>
            <person name="Kovar C."/>
            <person name="Lara F."/>
            <person name="Lee S."/>
            <person name="Mata R."/>
            <person name="Mathew T."/>
            <person name="Moen C."/>
            <person name="Morales K."/>
            <person name="Munidasa M."/>
            <person name="Nazareth L."/>
            <person name="Ngo R."/>
            <person name="Nguyen L."/>
            <person name="Okwuonu G."/>
            <person name="Ongeri F."/>
            <person name="Patil S."/>
            <person name="Petrosino J."/>
            <person name="Pham C."/>
            <person name="Pham P."/>
            <person name="Pu L.-L."/>
            <person name="Puazo M."/>
            <person name="Raj R."/>
            <person name="Reid J."/>
            <person name="Rouhana J."/>
            <person name="Saada N."/>
            <person name="Shang Y."/>
            <person name="Simmons D."/>
            <person name="Thornton R."/>
            <person name="Warren J."/>
            <person name="Weissenberger G."/>
            <person name="Zhang J."/>
            <person name="Zhang L."/>
            <person name="Zhou C."/>
            <person name="Zhu D."/>
            <person name="Muzny D."/>
            <person name="Worley K."/>
            <person name="Gibbs R."/>
        </authorList>
    </citation>
    <scope>NUCLEOTIDE SEQUENCE [LARGE SCALE GENOMIC DNA]</scope>
    <source>
        <strain evidence="2 3">ATCC 19254</strain>
    </source>
</reference>
<evidence type="ECO:0000313" key="3">
    <source>
        <dbReference type="Proteomes" id="UP000004283"/>
    </source>
</evidence>
<feature type="transmembrane region" description="Helical" evidence="1">
    <location>
        <begin position="124"/>
        <end position="143"/>
    </location>
</feature>
<dbReference type="EMBL" id="ACKV01000039">
    <property type="protein sequence ID" value="EEJ42568.1"/>
    <property type="molecule type" value="Genomic_DNA"/>
</dbReference>
<protein>
    <recommendedName>
        <fullName evidence="4">Fucose 4-O-acetylase</fullName>
    </recommendedName>
</protein>
<evidence type="ECO:0008006" key="4">
    <source>
        <dbReference type="Google" id="ProtNLM"/>
    </source>
</evidence>
<sequence>MTKKYLNAFLTVIIALIGVVYLTKVTGDLHAFHGLGKLVSYFSWPLLLVGLARLASLEDRKPGDIFDCYLLLSTILAVIGFFITLQVIPVRTPFQFAMGNWWDAISAGALGNEGNLNTPLGEVWTKYPIGWFLMMTPIAMKLAHYMHQKISDKRVLIVSAIVLMIAPQYIGEIIDLPFSLNAALLGTALLVINDSIIVKSTKMRVIWIVIGSIITIIAAKMSGVYFSYGRAENIFISVFGLIAAIKLIEFLLYFVTIHVKWNMSKNFFLYDCWFFVYTNISGKFNNIFELRKTICLRMSVQ</sequence>
<proteinExistence type="predicted"/>
<keyword evidence="1" id="KW-0472">Membrane</keyword>
<feature type="transmembrane region" description="Helical" evidence="1">
    <location>
        <begin position="68"/>
        <end position="88"/>
    </location>
</feature>